<evidence type="ECO:0000259" key="2">
    <source>
        <dbReference type="Pfam" id="PF10180"/>
    </source>
</evidence>
<sequence>MSFAKSMPAQRVPAWKRLGLKLKGSADNDSTSLLPPSQPAAVATSSPSSNISGYSSNNKRKDHPVSNGIADEASVSKRSRTGLDHTFQGRRKSVTFADGTKGSDPVPPVATETPSKPKSKKNKKKSKGSKTEKQPGQDFKPTQIQPELSKYLREWETSRENWKFKKNYQTLLIKYAFTPEMVPAADFGIFLKYSRDSKGASRDWLKKSAEEVRKKDLDFTAASTGDVAKGSEQYQSLLVTMLQSHPGSGTNANGKRVRGDYNEEDFVMGGTNAVDTRDPEVTQRLVKRLRAELVLDELSSGDDSEATMTTSTTGTSDADSTPRDSKLASTSDAAVLGDIGAKDGRRKRNRNKRTLAEDDASSSSDSSDDEDAEDADEDDDTSSSGTSSSGSEDSGSESEGTLLRLQQQREELDTSSESSSSSNSDSESSSDDDEL</sequence>
<accession>A0A6P8AW90</accession>
<dbReference type="Proteomes" id="UP000515153">
    <property type="component" value="Chromosome V"/>
</dbReference>
<reference evidence="4" key="2">
    <citation type="submission" date="2019-10" db="EMBL/GenBank/DDBJ databases">
        <authorList>
            <consortium name="NCBI Genome Project"/>
        </authorList>
    </citation>
    <scope>NUCLEOTIDE SEQUENCE</scope>
    <source>
        <strain evidence="4">NI907</strain>
    </source>
</reference>
<reference evidence="4" key="3">
    <citation type="submission" date="2025-08" db="UniProtKB">
        <authorList>
            <consortium name="RefSeq"/>
        </authorList>
    </citation>
    <scope>IDENTIFICATION</scope>
    <source>
        <strain evidence="4">NI907</strain>
    </source>
</reference>
<evidence type="ECO:0000313" key="3">
    <source>
        <dbReference type="Proteomes" id="UP000515153"/>
    </source>
</evidence>
<feature type="compositionally biased region" description="Low complexity" evidence="1">
    <location>
        <begin position="306"/>
        <end position="319"/>
    </location>
</feature>
<organism evidence="3 4">
    <name type="scientific">Pyricularia grisea</name>
    <name type="common">Crabgrass-specific blast fungus</name>
    <name type="synonym">Magnaporthe grisea</name>
    <dbReference type="NCBI Taxonomy" id="148305"/>
    <lineage>
        <taxon>Eukaryota</taxon>
        <taxon>Fungi</taxon>
        <taxon>Dikarya</taxon>
        <taxon>Ascomycota</taxon>
        <taxon>Pezizomycotina</taxon>
        <taxon>Sordariomycetes</taxon>
        <taxon>Sordariomycetidae</taxon>
        <taxon>Magnaporthales</taxon>
        <taxon>Pyriculariaceae</taxon>
        <taxon>Pyricularia</taxon>
    </lineage>
</organism>
<dbReference type="Pfam" id="PF10180">
    <property type="entry name" value="WKF"/>
    <property type="match status" value="1"/>
</dbReference>
<feature type="region of interest" description="Disordered" evidence="1">
    <location>
        <begin position="24"/>
        <end position="147"/>
    </location>
</feature>
<dbReference type="KEGG" id="pgri:PgNI_08080"/>
<keyword evidence="3" id="KW-1185">Reference proteome</keyword>
<feature type="compositionally biased region" description="Basic residues" evidence="1">
    <location>
        <begin position="117"/>
        <end position="128"/>
    </location>
</feature>
<evidence type="ECO:0000256" key="1">
    <source>
        <dbReference type="SAM" id="MobiDB-lite"/>
    </source>
</evidence>
<feature type="domain" description="WKF" evidence="2">
    <location>
        <begin position="150"/>
        <end position="212"/>
    </location>
</feature>
<dbReference type="OrthoDB" id="10261563at2759"/>
<dbReference type="InterPro" id="IPR019327">
    <property type="entry name" value="WKF"/>
</dbReference>
<feature type="compositionally biased region" description="Basic residues" evidence="1">
    <location>
        <begin position="344"/>
        <end position="353"/>
    </location>
</feature>
<feature type="compositionally biased region" description="Low complexity" evidence="1">
    <location>
        <begin position="382"/>
        <end position="406"/>
    </location>
</feature>
<evidence type="ECO:0000313" key="4">
    <source>
        <dbReference type="RefSeq" id="XP_030979129.1"/>
    </source>
</evidence>
<feature type="compositionally biased region" description="Low complexity" evidence="1">
    <location>
        <begin position="45"/>
        <end position="57"/>
    </location>
</feature>
<dbReference type="PANTHER" id="PTHR22306:SF2">
    <property type="entry name" value="CHROMOSOME 7 OPEN READING FRAME 50"/>
    <property type="match status" value="1"/>
</dbReference>
<feature type="compositionally biased region" description="Acidic residues" evidence="1">
    <location>
        <begin position="366"/>
        <end position="381"/>
    </location>
</feature>
<feature type="region of interest" description="Disordered" evidence="1">
    <location>
        <begin position="298"/>
        <end position="435"/>
    </location>
</feature>
<dbReference type="PANTHER" id="PTHR22306">
    <property type="entry name" value="CHROMOSOME 7 OPEN READING FRAME 50"/>
    <property type="match status" value="1"/>
</dbReference>
<name>A0A6P8AW90_PYRGI</name>
<dbReference type="GeneID" id="41962989"/>
<gene>
    <name evidence="4" type="ORF">PgNI_08080</name>
</gene>
<feature type="compositionally biased region" description="Low complexity" evidence="1">
    <location>
        <begin position="415"/>
        <end position="427"/>
    </location>
</feature>
<proteinExistence type="predicted"/>
<dbReference type="RefSeq" id="XP_030979129.1">
    <property type="nucleotide sequence ID" value="XM_031128080.1"/>
</dbReference>
<dbReference type="AlphaFoldDB" id="A0A6P8AW90"/>
<protein>
    <recommendedName>
        <fullName evidence="2">WKF domain-containing protein</fullName>
    </recommendedName>
</protein>
<reference evidence="3 4" key="1">
    <citation type="journal article" date="2019" name="Mol. Biol. Evol.">
        <title>Blast fungal genomes show frequent chromosomal changes, gene gains and losses, and effector gene turnover.</title>
        <authorList>
            <person name="Gomez Luciano L.B."/>
            <person name="Jason Tsai I."/>
            <person name="Chuma I."/>
            <person name="Tosa Y."/>
            <person name="Chen Y.H."/>
            <person name="Li J.Y."/>
            <person name="Li M.Y."/>
            <person name="Jade Lu M.Y."/>
            <person name="Nakayashiki H."/>
            <person name="Li W.H."/>
        </authorList>
    </citation>
    <scope>NUCLEOTIDE SEQUENCE [LARGE SCALE GENOMIC DNA]</scope>
    <source>
        <strain evidence="3 4">NI907</strain>
    </source>
</reference>